<dbReference type="Proteomes" id="UP000094527">
    <property type="component" value="Unassembled WGS sequence"/>
</dbReference>
<comment type="caution">
    <text evidence="1">The sequence shown here is derived from an EMBL/GenBank/DDBJ whole genome shotgun (WGS) entry which is preliminary data.</text>
</comment>
<sequence>MDASTSFSSSSVPSPRKLSRLNSRQVGIPLVPQPRIDCNIPDLENAASVNVVYEKDNEGDTNSAKYFRISDENNMEICRFMECTRRENVYKRQGIKYLECQDSQGKCIMLVAYPVGLGEVALLSANEELIGECQSNVEFVCLSVKVKYNFYDAANGQRIMKMTAIMPEDENERKFTLMVKRSKNDKMALIKMGLLKSCCHIKFKLNQTSCAERLQIIALWTGFMHNELVEREKLLYLPNVMPKPKKGEKNLLQMIQQTVVNSQTHK</sequence>
<evidence type="ECO:0000313" key="1">
    <source>
        <dbReference type="EMBL" id="ODM96326.1"/>
    </source>
</evidence>
<keyword evidence="2" id="KW-1185">Reference proteome</keyword>
<gene>
    <name evidence="1" type="ORF">Ocin01_10357</name>
</gene>
<feature type="non-terminal residue" evidence="1">
    <location>
        <position position="266"/>
    </location>
</feature>
<dbReference type="AlphaFoldDB" id="A0A1D2MTJ4"/>
<proteinExistence type="predicted"/>
<organism evidence="1 2">
    <name type="scientific">Orchesella cincta</name>
    <name type="common">Springtail</name>
    <name type="synonym">Podura cincta</name>
    <dbReference type="NCBI Taxonomy" id="48709"/>
    <lineage>
        <taxon>Eukaryota</taxon>
        <taxon>Metazoa</taxon>
        <taxon>Ecdysozoa</taxon>
        <taxon>Arthropoda</taxon>
        <taxon>Hexapoda</taxon>
        <taxon>Collembola</taxon>
        <taxon>Entomobryomorpha</taxon>
        <taxon>Entomobryoidea</taxon>
        <taxon>Orchesellidae</taxon>
        <taxon>Orchesellinae</taxon>
        <taxon>Orchesella</taxon>
    </lineage>
</organism>
<dbReference type="EMBL" id="LJIJ01000552">
    <property type="protein sequence ID" value="ODM96326.1"/>
    <property type="molecule type" value="Genomic_DNA"/>
</dbReference>
<protein>
    <submittedName>
        <fullName evidence="1">Uncharacterized protein</fullName>
    </submittedName>
</protein>
<reference evidence="1 2" key="1">
    <citation type="journal article" date="2016" name="Genome Biol. Evol.">
        <title>Gene Family Evolution Reflects Adaptation to Soil Environmental Stressors in the Genome of the Collembolan Orchesella cincta.</title>
        <authorList>
            <person name="Faddeeva-Vakhrusheva A."/>
            <person name="Derks M.F."/>
            <person name="Anvar S.Y."/>
            <person name="Agamennone V."/>
            <person name="Suring W."/>
            <person name="Smit S."/>
            <person name="van Straalen N.M."/>
            <person name="Roelofs D."/>
        </authorList>
    </citation>
    <scope>NUCLEOTIDE SEQUENCE [LARGE SCALE GENOMIC DNA]</scope>
    <source>
        <tissue evidence="1">Mixed pool</tissue>
    </source>
</reference>
<accession>A0A1D2MTJ4</accession>
<name>A0A1D2MTJ4_ORCCI</name>
<evidence type="ECO:0000313" key="2">
    <source>
        <dbReference type="Proteomes" id="UP000094527"/>
    </source>
</evidence>